<reference evidence="1 2" key="1">
    <citation type="submission" date="2024-01" db="EMBL/GenBank/DDBJ databases">
        <title>The complete chloroplast genome sequence of Lithospermum erythrorhizon: insights into the phylogenetic relationship among Boraginaceae species and the maternal lineages of purple gromwells.</title>
        <authorList>
            <person name="Okada T."/>
            <person name="Watanabe K."/>
        </authorList>
    </citation>
    <scope>NUCLEOTIDE SEQUENCE [LARGE SCALE GENOMIC DNA]</scope>
</reference>
<evidence type="ECO:0000313" key="2">
    <source>
        <dbReference type="Proteomes" id="UP001454036"/>
    </source>
</evidence>
<organism evidence="1 2">
    <name type="scientific">Lithospermum erythrorhizon</name>
    <name type="common">Purple gromwell</name>
    <name type="synonym">Lithospermum officinale var. erythrorhizon</name>
    <dbReference type="NCBI Taxonomy" id="34254"/>
    <lineage>
        <taxon>Eukaryota</taxon>
        <taxon>Viridiplantae</taxon>
        <taxon>Streptophyta</taxon>
        <taxon>Embryophyta</taxon>
        <taxon>Tracheophyta</taxon>
        <taxon>Spermatophyta</taxon>
        <taxon>Magnoliopsida</taxon>
        <taxon>eudicotyledons</taxon>
        <taxon>Gunneridae</taxon>
        <taxon>Pentapetalae</taxon>
        <taxon>asterids</taxon>
        <taxon>lamiids</taxon>
        <taxon>Boraginales</taxon>
        <taxon>Boraginaceae</taxon>
        <taxon>Boraginoideae</taxon>
        <taxon>Lithospermeae</taxon>
        <taxon>Lithospermum</taxon>
    </lineage>
</organism>
<name>A0AAV3Q5X9_LITER</name>
<dbReference type="AlphaFoldDB" id="A0AAV3Q5X9"/>
<evidence type="ECO:0000313" key="1">
    <source>
        <dbReference type="EMBL" id="GAA0158910.1"/>
    </source>
</evidence>
<comment type="caution">
    <text evidence="1">The sequence shown here is derived from an EMBL/GenBank/DDBJ whole genome shotgun (WGS) entry which is preliminary data.</text>
</comment>
<keyword evidence="2" id="KW-1185">Reference proteome</keyword>
<accession>A0AAV3Q5X9</accession>
<protein>
    <submittedName>
        <fullName evidence="1">Uncharacterized protein</fullName>
    </submittedName>
</protein>
<dbReference type="Proteomes" id="UP001454036">
    <property type="component" value="Unassembled WGS sequence"/>
</dbReference>
<gene>
    <name evidence="1" type="ORF">LIER_15818</name>
</gene>
<proteinExistence type="predicted"/>
<sequence length="119" mass="13003">MAIVKLVSTFNSIAFQVPLNRGSWIYSCFVTSTRPLQDAKIDKQTAEKIKEAAETVTEGAKTVIHVGKSIEGTIQSSAKNAATEVAKKAFDKVTNTEEKTAWEKTKDATQNIKDKIVGK</sequence>
<dbReference type="EMBL" id="BAABME010003467">
    <property type="protein sequence ID" value="GAA0158910.1"/>
    <property type="molecule type" value="Genomic_DNA"/>
</dbReference>